<dbReference type="PROSITE" id="PS50093">
    <property type="entry name" value="PKD"/>
    <property type="match status" value="2"/>
</dbReference>
<feature type="region of interest" description="Disordered" evidence="4">
    <location>
        <begin position="1317"/>
        <end position="1339"/>
    </location>
</feature>
<keyword evidence="8" id="KW-1185">Reference proteome</keyword>
<dbReference type="SMART" id="SM00191">
    <property type="entry name" value="Int_alpha"/>
    <property type="match status" value="2"/>
</dbReference>
<name>A0ABV0IJQ7_9MICC</name>
<feature type="compositionally biased region" description="Acidic residues" evidence="4">
    <location>
        <begin position="1319"/>
        <end position="1332"/>
    </location>
</feature>
<evidence type="ECO:0000256" key="4">
    <source>
        <dbReference type="SAM" id="MobiDB-lite"/>
    </source>
</evidence>
<dbReference type="SUPFAM" id="SSF69318">
    <property type="entry name" value="Integrin alpha N-terminal domain"/>
    <property type="match status" value="1"/>
</dbReference>
<dbReference type="SUPFAM" id="SSF49785">
    <property type="entry name" value="Galactose-binding domain-like"/>
    <property type="match status" value="2"/>
</dbReference>
<evidence type="ECO:0000313" key="7">
    <source>
        <dbReference type="EMBL" id="MEO9248372.1"/>
    </source>
</evidence>
<dbReference type="Pfam" id="PF08305">
    <property type="entry name" value="NPCBM"/>
    <property type="match status" value="2"/>
</dbReference>
<dbReference type="Gene3D" id="2.130.10.130">
    <property type="entry name" value="Integrin alpha, N-terminal"/>
    <property type="match status" value="2"/>
</dbReference>
<evidence type="ECO:0000256" key="2">
    <source>
        <dbReference type="ARBA" id="ARBA00022737"/>
    </source>
</evidence>
<evidence type="ECO:0000256" key="1">
    <source>
        <dbReference type="ARBA" id="ARBA00022729"/>
    </source>
</evidence>
<dbReference type="PANTHER" id="PTHR19328:SF13">
    <property type="entry name" value="HIPL1 PROTEIN"/>
    <property type="match status" value="1"/>
</dbReference>
<organism evidence="7 8">
    <name type="scientific">Citricoccus nitrophenolicus</name>
    <dbReference type="NCBI Taxonomy" id="863575"/>
    <lineage>
        <taxon>Bacteria</taxon>
        <taxon>Bacillati</taxon>
        <taxon>Actinomycetota</taxon>
        <taxon>Actinomycetes</taxon>
        <taxon>Micrococcales</taxon>
        <taxon>Micrococcaceae</taxon>
        <taxon>Citricoccus</taxon>
    </lineage>
</organism>
<dbReference type="SUPFAM" id="SSF49299">
    <property type="entry name" value="PKD domain"/>
    <property type="match status" value="2"/>
</dbReference>
<feature type="signal peptide" evidence="5">
    <location>
        <begin position="1"/>
        <end position="17"/>
    </location>
</feature>
<dbReference type="InterPro" id="IPR035986">
    <property type="entry name" value="PKD_dom_sf"/>
</dbReference>
<dbReference type="PANTHER" id="PTHR19328">
    <property type="entry name" value="HEDGEHOG-INTERACTING PROTEIN"/>
    <property type="match status" value="1"/>
</dbReference>
<dbReference type="Gene3D" id="2.120.10.30">
    <property type="entry name" value="TolB, C-terminal domain"/>
    <property type="match status" value="1"/>
</dbReference>
<dbReference type="CDD" id="cd00146">
    <property type="entry name" value="PKD"/>
    <property type="match status" value="2"/>
</dbReference>
<dbReference type="InterPro" id="IPR013783">
    <property type="entry name" value="Ig-like_fold"/>
</dbReference>
<evidence type="ECO:0000256" key="5">
    <source>
        <dbReference type="SAM" id="SignalP"/>
    </source>
</evidence>
<accession>A0ABV0IJQ7</accession>
<dbReference type="InterPro" id="IPR012938">
    <property type="entry name" value="Glc/Sorbosone_DH"/>
</dbReference>
<dbReference type="InterPro" id="IPR008979">
    <property type="entry name" value="Galactose-bd-like_sf"/>
</dbReference>
<feature type="domain" description="PKD" evidence="6">
    <location>
        <begin position="767"/>
        <end position="818"/>
    </location>
</feature>
<dbReference type="InterPro" id="IPR013222">
    <property type="entry name" value="Glyco_hyd_98_carb-bd"/>
</dbReference>
<dbReference type="RefSeq" id="WP_347920992.1">
    <property type="nucleotide sequence ID" value="NZ_JBDXMX010000005.1"/>
</dbReference>
<dbReference type="Gene3D" id="2.60.120.1060">
    <property type="entry name" value="NPCBM/NEW2 domain"/>
    <property type="match status" value="2"/>
</dbReference>
<evidence type="ECO:0000313" key="8">
    <source>
        <dbReference type="Proteomes" id="UP001484097"/>
    </source>
</evidence>
<dbReference type="InterPro" id="IPR013519">
    <property type="entry name" value="Int_alpha_beta-p"/>
</dbReference>
<keyword evidence="1 5" id="KW-0732">Signal</keyword>
<dbReference type="Gene3D" id="2.60.40.10">
    <property type="entry name" value="Immunoglobulins"/>
    <property type="match status" value="2"/>
</dbReference>
<protein>
    <submittedName>
        <fullName evidence="7">NPCBM/NEW2 domain-containing protein</fullName>
    </submittedName>
</protein>
<reference evidence="7 8" key="1">
    <citation type="submission" date="2024-05" db="EMBL/GenBank/DDBJ databases">
        <authorList>
            <person name="Yi C."/>
        </authorList>
    </citation>
    <scope>NUCLEOTIDE SEQUENCE [LARGE SCALE GENOMIC DNA]</scope>
    <source>
        <strain evidence="7 8">XS13</strain>
    </source>
</reference>
<dbReference type="InterPro" id="IPR011042">
    <property type="entry name" value="6-blade_b-propeller_TolB-like"/>
</dbReference>
<evidence type="ECO:0000259" key="6">
    <source>
        <dbReference type="PROSITE" id="PS50093"/>
    </source>
</evidence>
<keyword evidence="2" id="KW-0677">Repeat</keyword>
<dbReference type="InterPro" id="IPR011041">
    <property type="entry name" value="Quinoprot_gluc/sorb_DH_b-prop"/>
</dbReference>
<dbReference type="InterPro" id="IPR038637">
    <property type="entry name" value="NPCBM_sf"/>
</dbReference>
<dbReference type="SMART" id="SM00776">
    <property type="entry name" value="NPCBM"/>
    <property type="match status" value="2"/>
</dbReference>
<feature type="chain" id="PRO_5047025298" evidence="5">
    <location>
        <begin position="18"/>
        <end position="1697"/>
    </location>
</feature>
<dbReference type="InterPro" id="IPR028994">
    <property type="entry name" value="Integrin_alpha_N"/>
</dbReference>
<dbReference type="Proteomes" id="UP001484097">
    <property type="component" value="Unassembled WGS sequence"/>
</dbReference>
<dbReference type="InterPro" id="IPR013517">
    <property type="entry name" value="FG-GAP"/>
</dbReference>
<feature type="domain" description="PKD" evidence="6">
    <location>
        <begin position="463"/>
        <end position="547"/>
    </location>
</feature>
<dbReference type="InterPro" id="IPR000601">
    <property type="entry name" value="PKD_dom"/>
</dbReference>
<comment type="caution">
    <text evidence="7">The sequence shown here is derived from an EMBL/GenBank/DDBJ whole genome shotgun (WGS) entry which is preliminary data.</text>
</comment>
<dbReference type="EMBL" id="JBDXMX010000005">
    <property type="protein sequence ID" value="MEO9248372.1"/>
    <property type="molecule type" value="Genomic_DNA"/>
</dbReference>
<dbReference type="SMART" id="SM00089">
    <property type="entry name" value="PKD"/>
    <property type="match status" value="2"/>
</dbReference>
<dbReference type="Pfam" id="PF13517">
    <property type="entry name" value="FG-GAP_3"/>
    <property type="match status" value="3"/>
</dbReference>
<dbReference type="InterPro" id="IPR022409">
    <property type="entry name" value="PKD/Chitinase_dom"/>
</dbReference>
<dbReference type="SUPFAM" id="SSF50952">
    <property type="entry name" value="Soluble quinoprotein glucose dehydrogenase"/>
    <property type="match status" value="1"/>
</dbReference>
<evidence type="ECO:0000256" key="3">
    <source>
        <dbReference type="ARBA" id="ARBA00023180"/>
    </source>
</evidence>
<gene>
    <name evidence="7" type="ORF">ABDK96_11830</name>
</gene>
<proteinExistence type="predicted"/>
<dbReference type="Pfam" id="PF18911">
    <property type="entry name" value="PKD_4"/>
    <property type="match status" value="2"/>
</dbReference>
<keyword evidence="3" id="KW-0325">Glycoprotein</keyword>
<sequence>MLAALLVVLPQPPAGHAALTSMPTGFVDELVVGELPYPTALAFTPEGDLFVALKSGEVHIVDDGALRPEPFIDISEIVHDNDDRGLLGLTIHPEFPVQPYVYLLYTYDPPGVNQDQGWPVAGRVSRLERFTADAAHGYLRADPGSGLVLAGTNSTRENIGNENDGRDPATVSCMTGGTLAGEPIKDCLASDENSHTIGSVAFDNDGNLLFTNGDGANYNSTDPRALLAQDPDSLSGKVLRIDPLTGAGASDNPFYDAADAHSNRSKVWSYGLRNPFRMAIHPGSGTPWIGDVGWGTWEEINHGKGANFGWPCYEGGAAVGSEGVNTVSRTQGTYATSESTAEGCGELYEEGLEAVVPPVYSYDHSVGGASANAGSFYDGEYYPEQYRGALFITDYDRRWIRTLHFDGDGNVTDVEDFAKVSDAGSGPVQILSGPDSNIYWVKYSSSGGEVRRIRYAGEGNFPPVALASASATSGTVPLTVEFTGAGSYDPDGDELSFSWDFGDGSETSIEPSPTHVYETSGVHTAELTVTDHSPEQNTSTTTVVISAGTDPPMASIGALPESYKVGDIVTFSGSGTALDDPIPVTDHRWEIRLWHNTHMHYVTPEWTADPEDPTQSTGTFEVDEHGDETWYEVCLTVTAPSGLEDVACQETRPDRVDYQIATQPAGLAVSYEDEGLQVMGPATVRPIRDSHQTLSVAPVQNRRTFVGWNDGETSRSRSFVAGTEPRSFTALYENLPPTIEIEVIGAQSGAAPFEANLSATVSDPEDDELTVTWSEGEIELGTGRDLAHVFNEPGAHEITAVVTDSLGAETLTTVQVHVGAALTLPSPWQSRAMGPVYETGTASMDGDALTFSVGGRDIWGGSDEFRYVYHPVEGDFSLTGRVASLEAPDSWAKAGIMLRSGLDASAANLAVVSNRDGVSHVQRRAEAAGETTLLSPGVVDSEWMRLERSGAVVTAAVSDDGTDWQDLGTETWVPEDDQYLGFVLSAHGGYPPATAEIRDIASDVDPMDPVVESAWVSELPLLDVVNGHGPVELDSSNGEAAAGDGSALSIGGVTYERGLGVHAASEMSVALAGQCSVFTAVVGVDGGVGANGSVIFSVLGDGQVLETTDVLVGGEAGVALEVDISGVDRLTLAVGDGGDNEWWDHANWALAHVECGDDPTDPDPTDPDPTDPVVESAWVSELPLLDVVNGHGPVELDSSNGEAAAGDGSALSIGGVTYERGLGVHAASEMSVALAGQCSVFTAVVGVDGGVGANGSVIFSVLGDGQVLETTDVLVGGEAGVALEVDISGVDRLTLAVGDGGDNEWWDHANWALAHVECGDDPTDPDPTDPDPTDPGTEDPVWSMDLLEPVATGANTHSVTTADLDGDGSADLVAAAPGLDGISVARGNGDGTFQPPSLLSTGPGTFPKFAAVADLDGNGTLDIVSANQDSTGGDDVSVFSGDGDGSFAEGDSYAACLRPHEVEIADFNDDDILDVAVACWGGDDLAVLHGEAAGTLGEAVMHPAGNAGHSLVSADFNGDGGTDLAVAAYGSNRVTVLLNDGSGGFADPVEYWSGLGPHNLQLTDLNGDGNHDLLVTAELDDAVGVLQGRSDGTFVDTVFHDVGPRPKAATVTDLNGDGDLDIVTANTHGNYPAGSVATSLTVLLGNGEGGYGDPLSVPVGLTPFAVHAVDLDADGIVELLTANWHSGDVAVLRNATE</sequence>
<dbReference type="Pfam" id="PF07995">
    <property type="entry name" value="GSDH"/>
    <property type="match status" value="2"/>
</dbReference>
<dbReference type="Gene3D" id="2.60.120.200">
    <property type="match status" value="1"/>
</dbReference>